<dbReference type="Pfam" id="PF01609">
    <property type="entry name" value="DDE_Tnp_1"/>
    <property type="match status" value="1"/>
</dbReference>
<dbReference type="PANTHER" id="PTHR30007">
    <property type="entry name" value="PHP DOMAIN PROTEIN"/>
    <property type="match status" value="1"/>
</dbReference>
<evidence type="ECO:0000259" key="1">
    <source>
        <dbReference type="Pfam" id="PF01609"/>
    </source>
</evidence>
<sequence length="182" mass="21207">MRNMIRSLASDLKERGGIDIEESFIDGTFVPAQKRGPKVGKTKRGKGTKIMAIGDSQGLPIAFCTENASPHEVTLVEQTLENLFIEENPKRMIGDKAYDSDGLDEHILQQYETKIIAPHRKKRKQPTQDGRGLRRYKRRWKIERLFAWLQNFRRLVVRYEYYDFNFDGFIALGCAMILLRHF</sequence>
<dbReference type="GO" id="GO:0003677">
    <property type="term" value="F:DNA binding"/>
    <property type="evidence" value="ECO:0007669"/>
    <property type="project" value="InterPro"/>
</dbReference>
<dbReference type="GO" id="GO:0006313">
    <property type="term" value="P:DNA transposition"/>
    <property type="evidence" value="ECO:0007669"/>
    <property type="project" value="InterPro"/>
</dbReference>
<comment type="caution">
    <text evidence="2">The sequence shown here is derived from an EMBL/GenBank/DDBJ whole genome shotgun (WGS) entry which is preliminary data.</text>
</comment>
<dbReference type="EMBL" id="AFJM02000036">
    <property type="protein sequence ID" value="EMM72884.1"/>
    <property type="molecule type" value="Genomic_DNA"/>
</dbReference>
<organism evidence="2 3">
    <name type="scientific">Leptospira weilii str. 2006001855</name>
    <dbReference type="NCBI Taxonomy" id="996804"/>
    <lineage>
        <taxon>Bacteria</taxon>
        <taxon>Pseudomonadati</taxon>
        <taxon>Spirochaetota</taxon>
        <taxon>Spirochaetia</taxon>
        <taxon>Leptospirales</taxon>
        <taxon>Leptospiraceae</taxon>
        <taxon>Leptospira</taxon>
    </lineage>
</organism>
<dbReference type="PANTHER" id="PTHR30007:SF1">
    <property type="entry name" value="BLR1914 PROTEIN"/>
    <property type="match status" value="1"/>
</dbReference>
<dbReference type="NCBIfam" id="NF033580">
    <property type="entry name" value="transpos_IS5_3"/>
    <property type="match status" value="1"/>
</dbReference>
<proteinExistence type="predicted"/>
<dbReference type="Proteomes" id="UP000012101">
    <property type="component" value="Unassembled WGS sequence"/>
</dbReference>
<evidence type="ECO:0000313" key="3">
    <source>
        <dbReference type="Proteomes" id="UP000012101"/>
    </source>
</evidence>
<dbReference type="InterPro" id="IPR002559">
    <property type="entry name" value="Transposase_11"/>
</dbReference>
<protein>
    <submittedName>
        <fullName evidence="2">Transposase, IS4 family</fullName>
    </submittedName>
</protein>
<evidence type="ECO:0000313" key="2">
    <source>
        <dbReference type="EMBL" id="EMM72884.1"/>
    </source>
</evidence>
<dbReference type="AlphaFoldDB" id="M6FRZ9"/>
<feature type="domain" description="Transposase IS4-like" evidence="1">
    <location>
        <begin position="23"/>
        <end position="176"/>
    </location>
</feature>
<dbReference type="GO" id="GO:0004803">
    <property type="term" value="F:transposase activity"/>
    <property type="evidence" value="ECO:0007669"/>
    <property type="project" value="InterPro"/>
</dbReference>
<name>M6FRZ9_9LEPT</name>
<reference evidence="2 3" key="1">
    <citation type="submission" date="2013-01" db="EMBL/GenBank/DDBJ databases">
        <authorList>
            <person name="Harkins D.M."/>
            <person name="Durkin A.S."/>
            <person name="Brinkac L.M."/>
            <person name="Haft D.H."/>
            <person name="Selengut J.D."/>
            <person name="Sanka R."/>
            <person name="DePew J."/>
            <person name="Purushe J."/>
            <person name="Hospenthal D.R."/>
            <person name="Murray C.K."/>
            <person name="Pimentel G."/>
            <person name="Wasfy M."/>
            <person name="Vinetz J.M."/>
            <person name="Sutton G.G."/>
            <person name="Nierman W.C."/>
            <person name="Fouts D.E."/>
        </authorList>
    </citation>
    <scope>NUCLEOTIDE SEQUENCE [LARGE SCALE GENOMIC DNA]</scope>
    <source>
        <strain evidence="2 3">2006001855</strain>
    </source>
</reference>
<accession>M6FRZ9</accession>
<gene>
    <name evidence="2" type="ORF">LEP1GSC038_3476</name>
</gene>